<evidence type="ECO:0000313" key="3">
    <source>
        <dbReference type="EMBL" id="KKQ43719.1"/>
    </source>
</evidence>
<dbReference type="InterPro" id="IPR036388">
    <property type="entry name" value="WH-like_DNA-bd_sf"/>
</dbReference>
<accession>A0A0G0K3R1</accession>
<evidence type="ECO:0000313" key="4">
    <source>
        <dbReference type="Proteomes" id="UP000034603"/>
    </source>
</evidence>
<dbReference type="EMBL" id="LBTR01000043">
    <property type="protein sequence ID" value="KKQ43719.1"/>
    <property type="molecule type" value="Genomic_DNA"/>
</dbReference>
<keyword evidence="1" id="KW-0175">Coiled coil</keyword>
<feature type="domain" description="FtsK gamma" evidence="2">
    <location>
        <begin position="34"/>
        <end position="97"/>
    </location>
</feature>
<dbReference type="Proteomes" id="UP000034603">
    <property type="component" value="Unassembled WGS sequence"/>
</dbReference>
<dbReference type="SUPFAM" id="SSF46785">
    <property type="entry name" value="Winged helix' DNA-binding domain"/>
    <property type="match status" value="1"/>
</dbReference>
<feature type="coiled-coil region" evidence="1">
    <location>
        <begin position="4"/>
        <end position="31"/>
    </location>
</feature>
<dbReference type="Pfam" id="PF09397">
    <property type="entry name" value="FtsK_gamma"/>
    <property type="match status" value="1"/>
</dbReference>
<dbReference type="InterPro" id="IPR018541">
    <property type="entry name" value="Ftsk_gamma"/>
</dbReference>
<dbReference type="Gene3D" id="1.10.10.10">
    <property type="entry name" value="Winged helix-like DNA-binding domain superfamily/Winged helix DNA-binding domain"/>
    <property type="match status" value="1"/>
</dbReference>
<gene>
    <name evidence="3" type="ORF">US62_C0043G0002</name>
</gene>
<organism evidence="3 4">
    <name type="scientific">Candidatus Woesebacteria bacterium GW2011_GWA1_37_8</name>
    <dbReference type="NCBI Taxonomy" id="1618546"/>
    <lineage>
        <taxon>Bacteria</taxon>
        <taxon>Candidatus Woeseibacteriota</taxon>
    </lineage>
</organism>
<comment type="caution">
    <text evidence="3">The sequence shown here is derived from an EMBL/GenBank/DDBJ whole genome shotgun (WGS) entry which is preliminary data.</text>
</comment>
<reference evidence="3 4" key="1">
    <citation type="journal article" date="2015" name="Nature">
        <title>rRNA introns, odd ribosomes, and small enigmatic genomes across a large radiation of phyla.</title>
        <authorList>
            <person name="Brown C.T."/>
            <person name="Hug L.A."/>
            <person name="Thomas B.C."/>
            <person name="Sharon I."/>
            <person name="Castelle C.J."/>
            <person name="Singh A."/>
            <person name="Wilkins M.J."/>
            <person name="Williams K.H."/>
            <person name="Banfield J.F."/>
        </authorList>
    </citation>
    <scope>NUCLEOTIDE SEQUENCE [LARGE SCALE GENOMIC DNA]</scope>
</reference>
<dbReference type="AlphaFoldDB" id="A0A0G0K3R1"/>
<dbReference type="SMART" id="SM00843">
    <property type="entry name" value="Ftsk_gamma"/>
    <property type="match status" value="1"/>
</dbReference>
<sequence length="97" mass="11095">MTDLKTLEKKVNELEERLKKLEETVLAGGDKDEKNYMDALYEKAKELVTKNNKATEYFLQRKLLIDYQRATKLLNKLEANGVIGPEAGVEPRKILVG</sequence>
<dbReference type="InterPro" id="IPR036390">
    <property type="entry name" value="WH_DNA-bd_sf"/>
</dbReference>
<name>A0A0G0K3R1_9BACT</name>
<evidence type="ECO:0000259" key="2">
    <source>
        <dbReference type="SMART" id="SM00843"/>
    </source>
</evidence>
<proteinExistence type="predicted"/>
<evidence type="ECO:0000256" key="1">
    <source>
        <dbReference type="SAM" id="Coils"/>
    </source>
</evidence>
<protein>
    <submittedName>
        <fullName evidence="3">Stage III sporulation protein E</fullName>
    </submittedName>
</protein>